<accession>M4NJV6</accession>
<proteinExistence type="predicted"/>
<dbReference type="GeneID" id="15013091"/>
<dbReference type="OrthoDB" id="33295at10239"/>
<keyword evidence="2" id="KW-1185">Reference proteome</keyword>
<dbReference type="RefSeq" id="YP_007676456.1">
    <property type="nucleotide sequence ID" value="NC_020867.1"/>
</dbReference>
<organism evidence="1 2">
    <name type="scientific">Synechococcus phage S-RIP1</name>
    <dbReference type="NCBI Taxonomy" id="754041"/>
    <lineage>
        <taxon>Viruses</taxon>
        <taxon>Duplodnaviria</taxon>
        <taxon>Heunggongvirae</taxon>
        <taxon>Uroviricota</taxon>
        <taxon>Caudoviricetes</taxon>
        <taxon>Autographivirales</taxon>
        <taxon>Kajamvirus</taxon>
        <taxon>Kajamvirus SRIP1</taxon>
    </lineage>
</organism>
<dbReference type="KEGG" id="vg:15013091"/>
<dbReference type="Gene3D" id="1.10.30.50">
    <property type="match status" value="1"/>
</dbReference>
<protein>
    <submittedName>
        <fullName evidence="1">Uncharacterized protein</fullName>
    </submittedName>
</protein>
<evidence type="ECO:0000313" key="2">
    <source>
        <dbReference type="Proteomes" id="UP000202401"/>
    </source>
</evidence>
<evidence type="ECO:0000313" key="1">
    <source>
        <dbReference type="EMBL" id="AGG91263.1"/>
    </source>
</evidence>
<sequence>MDCHYCGAPATTKDHIIPISYNYNGRPNNANAKGGKTVDCCRECNSLLGAKALFSIEERAHEIAECLERRYKKELNAPVWTEEDLEELGPNLRKQIEAKQFLRLEILERLRNSVSVAQGLLERAIPLWSD</sequence>
<reference evidence="1 2" key="1">
    <citation type="submission" date="2010-09" db="EMBL/GenBank/DDBJ databases">
        <title>The Genome Sequence of Synechococcus phage S-RIP1 isolate R2_2007.</title>
        <authorList>
            <consortium name="The Broad Institute Genome Sequencing Platform"/>
            <person name="Henn M.R."/>
            <person name="Marston M."/>
            <person name="Levin J."/>
            <person name="Malboeuf C."/>
            <person name="Casali M."/>
            <person name="Russ C."/>
            <person name="Lennon N."/>
            <person name="Chapman S.B."/>
            <person name="Erlich R."/>
            <person name="Young S.K."/>
            <person name="Yandava C."/>
            <person name="Zeng Q."/>
            <person name="Fitzgerald M.F."/>
            <person name="Alvarado L."/>
            <person name="Anderson S."/>
            <person name="Berlin A."/>
            <person name="Chen Z."/>
            <person name="Freedman E."/>
            <person name="Gellesch M."/>
            <person name="Goldberg J."/>
            <person name="Green L."/>
            <person name="Griggs A."/>
            <person name="Gujja S."/>
            <person name="Heilman E.R."/>
            <person name="Heiman D."/>
            <person name="Hollinger A."/>
            <person name="Howarth C."/>
            <person name="Larson L."/>
            <person name="Mehta T."/>
            <person name="Neiman D."/>
            <person name="Pearson M."/>
            <person name="Roberts A."/>
            <person name="Ryan E."/>
            <person name="Saif S."/>
            <person name="Shea T."/>
            <person name="Shenoy N."/>
            <person name="Sisk P."/>
            <person name="Stolte C."/>
            <person name="Sykes S."/>
            <person name="White J."/>
            <person name="Haas B."/>
            <person name="Nusbaum C."/>
            <person name="Birren B."/>
        </authorList>
    </citation>
    <scope>NUCLEOTIDE SEQUENCE [LARGE SCALE GENOMIC DNA]</scope>
</reference>
<name>M4NJV6_9CAUD</name>
<gene>
    <name evidence="1" type="ORF">SWVG_00022</name>
</gene>
<dbReference type="Proteomes" id="UP000202401">
    <property type="component" value="Segment"/>
</dbReference>
<dbReference type="EMBL" id="HQ317388">
    <property type="protein sequence ID" value="AGG91263.1"/>
    <property type="molecule type" value="Genomic_DNA"/>
</dbReference>